<evidence type="ECO:0000313" key="4">
    <source>
        <dbReference type="Proteomes" id="UP000813462"/>
    </source>
</evidence>
<reference evidence="3" key="1">
    <citation type="journal article" date="2021" name="Front. Plant Sci.">
        <title>Chromosome-Scale Genome Assembly for Chinese Sour Jujube and Insights Into Its Genome Evolution and Domestication Signature.</title>
        <authorList>
            <person name="Shen L.-Y."/>
            <person name="Luo H."/>
            <person name="Wang X.-L."/>
            <person name="Wang X.-M."/>
            <person name="Qiu X.-J."/>
            <person name="Liu H."/>
            <person name="Zhou S.-S."/>
            <person name="Jia K.-H."/>
            <person name="Nie S."/>
            <person name="Bao Y.-T."/>
            <person name="Zhang R.-G."/>
            <person name="Yun Q.-Z."/>
            <person name="Chai Y.-H."/>
            <person name="Lu J.-Y."/>
            <person name="Li Y."/>
            <person name="Zhao S.-W."/>
            <person name="Mao J.-F."/>
            <person name="Jia S.-G."/>
            <person name="Mao Y.-M."/>
        </authorList>
    </citation>
    <scope>NUCLEOTIDE SEQUENCE</scope>
    <source>
        <strain evidence="3">AT0</strain>
        <tissue evidence="3">Leaf</tissue>
    </source>
</reference>
<evidence type="ECO:0000313" key="2">
    <source>
        <dbReference type="EMBL" id="KAH7510650.1"/>
    </source>
</evidence>
<accession>A0A978VJ02</accession>
<comment type="caution">
    <text evidence="3">The sequence shown here is derived from an EMBL/GenBank/DDBJ whole genome shotgun (WGS) entry which is preliminary data.</text>
</comment>
<dbReference type="EMBL" id="JAEACU010000403">
    <property type="protein sequence ID" value="KAH7510650.1"/>
    <property type="molecule type" value="Genomic_DNA"/>
</dbReference>
<gene>
    <name evidence="3" type="ORF">FEM48_Zijuj04G0091500</name>
    <name evidence="2" type="ORF">FEM48_ZijujUnG0105200</name>
</gene>
<name>A0A978VJ02_ZIZJJ</name>
<organism evidence="3 4">
    <name type="scientific">Ziziphus jujuba var. spinosa</name>
    <dbReference type="NCBI Taxonomy" id="714518"/>
    <lineage>
        <taxon>Eukaryota</taxon>
        <taxon>Viridiplantae</taxon>
        <taxon>Streptophyta</taxon>
        <taxon>Embryophyta</taxon>
        <taxon>Tracheophyta</taxon>
        <taxon>Spermatophyta</taxon>
        <taxon>Magnoliopsida</taxon>
        <taxon>eudicotyledons</taxon>
        <taxon>Gunneridae</taxon>
        <taxon>Pentapetalae</taxon>
        <taxon>rosids</taxon>
        <taxon>fabids</taxon>
        <taxon>Rosales</taxon>
        <taxon>Rhamnaceae</taxon>
        <taxon>Paliureae</taxon>
        <taxon>Ziziphus</taxon>
    </lineage>
</organism>
<evidence type="ECO:0000313" key="3">
    <source>
        <dbReference type="EMBL" id="KAH7533071.1"/>
    </source>
</evidence>
<feature type="region of interest" description="Disordered" evidence="1">
    <location>
        <begin position="33"/>
        <end position="54"/>
    </location>
</feature>
<proteinExistence type="predicted"/>
<dbReference type="EMBL" id="JAEACU010000004">
    <property type="protein sequence ID" value="KAH7533071.1"/>
    <property type="molecule type" value="Genomic_DNA"/>
</dbReference>
<evidence type="ECO:0000256" key="1">
    <source>
        <dbReference type="SAM" id="MobiDB-lite"/>
    </source>
</evidence>
<protein>
    <submittedName>
        <fullName evidence="3">Uncharacterized protein</fullName>
    </submittedName>
</protein>
<sequence>MAIIAPLETSKEELKESDSYAFEVYETINELEPVVIEPEESEGENRPNTNSMRPEVKLVQSPQFTFDNIKPTHRKYRVCEFEAWMDTQMTRPRANLETTLKDFTPRFVAMELIHGYIRMEYENAAFFQGMNGGICILTKWNNETENVGDRDLSWQQEREGKWWWEVDKAMNKTAMDQNLVLLEKWTLLFLSTFPFHFSQARKQAHVQICPKRDLSGIEVKLESCKQVVSFQSHAKHEFKQHSASSPPYFLFFRRC</sequence>
<dbReference type="Proteomes" id="UP000813462">
    <property type="component" value="Unassembled WGS sequence"/>
</dbReference>
<dbReference type="AlphaFoldDB" id="A0A978VJ02"/>